<organism evidence="1 2">
    <name type="scientific">Aphis craccivora</name>
    <name type="common">Cowpea aphid</name>
    <dbReference type="NCBI Taxonomy" id="307492"/>
    <lineage>
        <taxon>Eukaryota</taxon>
        <taxon>Metazoa</taxon>
        <taxon>Ecdysozoa</taxon>
        <taxon>Arthropoda</taxon>
        <taxon>Hexapoda</taxon>
        <taxon>Insecta</taxon>
        <taxon>Pterygota</taxon>
        <taxon>Neoptera</taxon>
        <taxon>Paraneoptera</taxon>
        <taxon>Hemiptera</taxon>
        <taxon>Sternorrhyncha</taxon>
        <taxon>Aphidomorpha</taxon>
        <taxon>Aphidoidea</taxon>
        <taxon>Aphididae</taxon>
        <taxon>Aphidini</taxon>
        <taxon>Aphis</taxon>
        <taxon>Aphis</taxon>
    </lineage>
</organism>
<sequence length="249" mass="28311">MGSSSEDNAECKELTIYTTIEPQILKENLSDIDITFTKLYDLEYQQNEVELRSNNFDSVISLTEPLHTNNEDNSILNNITLTTDIVTSSINNILIDLSNVIKVNSITLPRPESQITNGEGVEINTTALMSEVTNKNFTENVINSTEIYDLDNQRKEVELESDNFKQNSNLPNPLYAKTKDKNKPFVVKPTKDSVMSAIDNLLIDLNNDVKVELTILPQPAAQKNRREGVRMNTTALRREMYIKNRLQKK</sequence>
<dbReference type="AlphaFoldDB" id="A0A6G0ZD71"/>
<proteinExistence type="predicted"/>
<accession>A0A6G0ZD71</accession>
<keyword evidence="2" id="KW-1185">Reference proteome</keyword>
<gene>
    <name evidence="1" type="ORF">FWK35_00009270</name>
</gene>
<protein>
    <submittedName>
        <fullName evidence="1">Uncharacterized protein</fullName>
    </submittedName>
</protein>
<dbReference type="OrthoDB" id="6609273at2759"/>
<comment type="caution">
    <text evidence="1">The sequence shown here is derived from an EMBL/GenBank/DDBJ whole genome shotgun (WGS) entry which is preliminary data.</text>
</comment>
<evidence type="ECO:0000313" key="1">
    <source>
        <dbReference type="EMBL" id="KAF0768819.1"/>
    </source>
</evidence>
<dbReference type="Proteomes" id="UP000478052">
    <property type="component" value="Unassembled WGS sequence"/>
</dbReference>
<reference evidence="1 2" key="1">
    <citation type="submission" date="2019-08" db="EMBL/GenBank/DDBJ databases">
        <title>Whole genome of Aphis craccivora.</title>
        <authorList>
            <person name="Voronova N.V."/>
            <person name="Shulinski R.S."/>
            <person name="Bandarenka Y.V."/>
            <person name="Zhorov D.G."/>
            <person name="Warner D."/>
        </authorList>
    </citation>
    <scope>NUCLEOTIDE SEQUENCE [LARGE SCALE GENOMIC DNA]</scope>
    <source>
        <strain evidence="1">180601</strain>
        <tissue evidence="1">Whole Body</tissue>
    </source>
</reference>
<evidence type="ECO:0000313" key="2">
    <source>
        <dbReference type="Proteomes" id="UP000478052"/>
    </source>
</evidence>
<name>A0A6G0ZD71_APHCR</name>
<dbReference type="EMBL" id="VUJU01000696">
    <property type="protein sequence ID" value="KAF0768819.1"/>
    <property type="molecule type" value="Genomic_DNA"/>
</dbReference>